<dbReference type="EMBL" id="GG657479">
    <property type="protein sequence ID" value="OAT13869.1"/>
    <property type="molecule type" value="Genomic_DNA"/>
</dbReference>
<dbReference type="STRING" id="559298.A0A179V351"/>
<feature type="compositionally biased region" description="Low complexity" evidence="5">
    <location>
        <begin position="598"/>
        <end position="639"/>
    </location>
</feature>
<feature type="compositionally biased region" description="Polar residues" evidence="5">
    <location>
        <begin position="645"/>
        <end position="665"/>
    </location>
</feature>
<dbReference type="PANTHER" id="PTHR14312:SF1">
    <property type="entry name" value="BASIC-LEUCINE ZIPPER TRANSCRIPTION FACTOR A"/>
    <property type="match status" value="1"/>
</dbReference>
<evidence type="ECO:0000259" key="6">
    <source>
        <dbReference type="PROSITE" id="PS50103"/>
    </source>
</evidence>
<dbReference type="AlphaFoldDB" id="A0A179V351"/>
<dbReference type="GO" id="GO:0005634">
    <property type="term" value="C:nucleus"/>
    <property type="evidence" value="ECO:0007669"/>
    <property type="project" value="TreeGrafter"/>
</dbReference>
<proteinExistence type="predicted"/>
<feature type="zinc finger region" description="C3H1-type" evidence="4">
    <location>
        <begin position="110"/>
        <end position="137"/>
    </location>
</feature>
<evidence type="ECO:0000256" key="3">
    <source>
        <dbReference type="ARBA" id="ARBA00022833"/>
    </source>
</evidence>
<dbReference type="GeneID" id="8508461"/>
<accession>A0A179V351</accession>
<feature type="compositionally biased region" description="Polar residues" evidence="5">
    <location>
        <begin position="517"/>
        <end position="537"/>
    </location>
</feature>
<evidence type="ECO:0000313" key="8">
    <source>
        <dbReference type="Proteomes" id="UP000002038"/>
    </source>
</evidence>
<feature type="compositionally biased region" description="Polar residues" evidence="5">
    <location>
        <begin position="439"/>
        <end position="450"/>
    </location>
</feature>
<dbReference type="GO" id="GO:0043565">
    <property type="term" value="F:sequence-specific DNA binding"/>
    <property type="evidence" value="ECO:0007669"/>
    <property type="project" value="TreeGrafter"/>
</dbReference>
<evidence type="ECO:0000256" key="1">
    <source>
        <dbReference type="ARBA" id="ARBA00022723"/>
    </source>
</evidence>
<dbReference type="PROSITE" id="PS50103">
    <property type="entry name" value="ZF_C3H1"/>
    <property type="match status" value="2"/>
</dbReference>
<keyword evidence="1 4" id="KW-0479">Metal-binding</keyword>
<dbReference type="SMART" id="SM00356">
    <property type="entry name" value="ZnF_C3H1"/>
    <property type="match status" value="2"/>
</dbReference>
<gene>
    <name evidence="7" type="ORF">BDBG_08986</name>
</gene>
<dbReference type="InterPro" id="IPR000571">
    <property type="entry name" value="Znf_CCCH"/>
</dbReference>
<keyword evidence="3 4" id="KW-0862">Zinc</keyword>
<feature type="region of interest" description="Disordered" evidence="5">
    <location>
        <begin position="1"/>
        <end position="95"/>
    </location>
</feature>
<dbReference type="PANTHER" id="PTHR14312">
    <property type="entry name" value="CREB/ATF BZIP TRANSCRIPTION FACTOR"/>
    <property type="match status" value="1"/>
</dbReference>
<sequence length="688" mass="73585">MQQHPQQHQHQHQHQQPPQQQQQQQQQQQKQPLHPHPRDQLLYPLSHPPDGGAPPPRPSQSRMANDLRNQVPLPVPSGPPAHMHNGHVRNMSGLPPFDLARSPPSATSKNTKHVPCKFFRQGACQAGPACPFLHSTDSTVDSAPCKYFTKGNCKFGAKCALAHILPDGRRVNRPNLPMGMSGGHLNLGGRVNPTPYHTQDSALANSLLSQQQRVNGHPSRYSYPYPGQEEIYGQPQQGPGQYDGGIPTIDAGLVSDTGSKYGSPIEEPRLPMSPIGRTALDAPLPASFDSQGISYMARHGPVAASLPSKFGLDLSSPPSQRAGPPSDIVRNLHDTAFGLDSRKPSNLGSSPPVFHDEGSAPRLMHSRRVARPKILSASLPRPTALSDWDDSFTLEEDYLPTNLHDDVLTPQERMRRLSRTEQDNSSSSRDFSGLGMPGTGSSKVGSPLASSPSRFGAIFAKQRQRKEEEGQAVGLGHVGSPLRESSLNFHAASPNPNLRPIGSRPSSGDVSPFIASPSRQPSMSMISQQLSSTSLHPSSARHGSSAGVGGSGFGAGSGRLDRTVSSPISTSRIDEEQSDLVFSMEEEENNKRNSVVWSSNTNTNNNNNDSNTSATGGNNSGNINNKPSTTKATDDASTAPGGTGVQSQRQQKENTATATAIQGQKESGGAKGKTLLKEMESLYGGGRA</sequence>
<feature type="compositionally biased region" description="Gly residues" evidence="5">
    <location>
        <begin position="546"/>
        <end position="557"/>
    </location>
</feature>
<name>A0A179V351_BLAGS</name>
<feature type="domain" description="C3H1-type" evidence="6">
    <location>
        <begin position="139"/>
        <end position="166"/>
    </location>
</feature>
<evidence type="ECO:0000256" key="2">
    <source>
        <dbReference type="ARBA" id="ARBA00022771"/>
    </source>
</evidence>
<keyword evidence="8" id="KW-1185">Reference proteome</keyword>
<dbReference type="GO" id="GO:0010468">
    <property type="term" value="P:regulation of gene expression"/>
    <property type="evidence" value="ECO:0007669"/>
    <property type="project" value="TreeGrafter"/>
</dbReference>
<feature type="compositionally biased region" description="Low complexity" evidence="5">
    <location>
        <begin position="14"/>
        <end position="32"/>
    </location>
</feature>
<dbReference type="InterPro" id="IPR041367">
    <property type="entry name" value="Znf-CCCH_4"/>
</dbReference>
<dbReference type="VEuPathDB" id="FungiDB:BDBG_08986"/>
<evidence type="ECO:0000256" key="4">
    <source>
        <dbReference type="PROSITE-ProRule" id="PRU00723"/>
    </source>
</evidence>
<feature type="domain" description="C3H1-type" evidence="6">
    <location>
        <begin position="110"/>
        <end position="137"/>
    </location>
</feature>
<evidence type="ECO:0000313" key="7">
    <source>
        <dbReference type="EMBL" id="OAT13869.1"/>
    </source>
</evidence>
<dbReference type="Proteomes" id="UP000002038">
    <property type="component" value="Unassembled WGS sequence"/>
</dbReference>
<dbReference type="SUPFAM" id="SSF90229">
    <property type="entry name" value="CCCH zinc finger"/>
    <property type="match status" value="1"/>
</dbReference>
<keyword evidence="2 4" id="KW-0863">Zinc-finger</keyword>
<protein>
    <submittedName>
        <fullName evidence="7">Spindle poison sensitivity protein Scp3</fullName>
    </submittedName>
</protein>
<dbReference type="KEGG" id="bgh:BDBG_08986"/>
<feature type="region of interest" description="Disordered" evidence="5">
    <location>
        <begin position="338"/>
        <end position="364"/>
    </location>
</feature>
<feature type="region of interest" description="Disordered" evidence="5">
    <location>
        <begin position="486"/>
        <end position="675"/>
    </location>
</feature>
<dbReference type="GO" id="GO:0008270">
    <property type="term" value="F:zinc ion binding"/>
    <property type="evidence" value="ECO:0007669"/>
    <property type="project" value="UniProtKB-KW"/>
</dbReference>
<dbReference type="InterPro" id="IPR036855">
    <property type="entry name" value="Znf_CCCH_sf"/>
</dbReference>
<dbReference type="OrthoDB" id="2019491at2759"/>
<dbReference type="RefSeq" id="XP_002620691.2">
    <property type="nucleotide sequence ID" value="XM_002620645.2"/>
</dbReference>
<evidence type="ECO:0000256" key="5">
    <source>
        <dbReference type="SAM" id="MobiDB-lite"/>
    </source>
</evidence>
<feature type="region of interest" description="Disordered" evidence="5">
    <location>
        <begin position="416"/>
        <end position="450"/>
    </location>
</feature>
<organism evidence="7 8">
    <name type="scientific">Blastomyces gilchristii (strain SLH14081)</name>
    <name type="common">Blastomyces dermatitidis</name>
    <dbReference type="NCBI Taxonomy" id="559298"/>
    <lineage>
        <taxon>Eukaryota</taxon>
        <taxon>Fungi</taxon>
        <taxon>Dikarya</taxon>
        <taxon>Ascomycota</taxon>
        <taxon>Pezizomycotina</taxon>
        <taxon>Eurotiomycetes</taxon>
        <taxon>Eurotiomycetidae</taxon>
        <taxon>Onygenales</taxon>
        <taxon>Ajellomycetaceae</taxon>
        <taxon>Blastomyces</taxon>
    </lineage>
</organism>
<dbReference type="Gene3D" id="4.10.1000.10">
    <property type="entry name" value="Zinc finger, CCCH-type"/>
    <property type="match status" value="1"/>
</dbReference>
<feature type="zinc finger region" description="C3H1-type" evidence="4">
    <location>
        <begin position="139"/>
        <end position="166"/>
    </location>
</feature>
<reference evidence="8" key="1">
    <citation type="journal article" date="2015" name="PLoS Genet.">
        <title>The dynamic genome and transcriptome of the human fungal pathogen Blastomyces and close relative Emmonsia.</title>
        <authorList>
            <person name="Munoz J.F."/>
            <person name="Gauthier G.M."/>
            <person name="Desjardins C.A."/>
            <person name="Gallo J.E."/>
            <person name="Holder J."/>
            <person name="Sullivan T.D."/>
            <person name="Marty A.J."/>
            <person name="Carmen J.C."/>
            <person name="Chen Z."/>
            <person name="Ding L."/>
            <person name="Gujja S."/>
            <person name="Magrini V."/>
            <person name="Misas E."/>
            <person name="Mitreva M."/>
            <person name="Priest M."/>
            <person name="Saif S."/>
            <person name="Whiston E.A."/>
            <person name="Young S."/>
            <person name="Zeng Q."/>
            <person name="Goldman W.E."/>
            <person name="Mardis E.R."/>
            <person name="Taylor J.W."/>
            <person name="McEwen J.G."/>
            <person name="Clay O.K."/>
            <person name="Klein B.S."/>
            <person name="Cuomo C.A."/>
        </authorList>
    </citation>
    <scope>NUCLEOTIDE SEQUENCE [LARGE SCALE GENOMIC DNA]</scope>
    <source>
        <strain evidence="8">SLH14081</strain>
    </source>
</reference>
<dbReference type="Pfam" id="PF18044">
    <property type="entry name" value="zf-CCCH_4"/>
    <property type="match status" value="1"/>
</dbReference>
<dbReference type="Pfam" id="PF00642">
    <property type="entry name" value="zf-CCCH"/>
    <property type="match status" value="1"/>
</dbReference>